<name>A0AA35S418_GEOBA</name>
<organism evidence="3 4">
    <name type="scientific">Geodia barretti</name>
    <name type="common">Barrett's horny sponge</name>
    <dbReference type="NCBI Taxonomy" id="519541"/>
    <lineage>
        <taxon>Eukaryota</taxon>
        <taxon>Metazoa</taxon>
        <taxon>Porifera</taxon>
        <taxon>Demospongiae</taxon>
        <taxon>Heteroscleromorpha</taxon>
        <taxon>Tetractinellida</taxon>
        <taxon>Astrophorina</taxon>
        <taxon>Geodiidae</taxon>
        <taxon>Geodia</taxon>
    </lineage>
</organism>
<dbReference type="InterPro" id="IPR050836">
    <property type="entry name" value="SDS22/Internalin_LRR"/>
</dbReference>
<dbReference type="Gene3D" id="3.80.10.10">
    <property type="entry name" value="Ribonuclease Inhibitor"/>
    <property type="match status" value="1"/>
</dbReference>
<dbReference type="AlphaFoldDB" id="A0AA35S418"/>
<dbReference type="Proteomes" id="UP001174909">
    <property type="component" value="Unassembled WGS sequence"/>
</dbReference>
<dbReference type="PANTHER" id="PTHR46652:SF3">
    <property type="entry name" value="LEUCINE-RICH REPEAT-CONTAINING PROTEIN 9"/>
    <property type="match status" value="1"/>
</dbReference>
<evidence type="ECO:0000313" key="3">
    <source>
        <dbReference type="EMBL" id="CAI8022564.1"/>
    </source>
</evidence>
<dbReference type="EMBL" id="CASHTH010001963">
    <property type="protein sequence ID" value="CAI8022564.1"/>
    <property type="molecule type" value="Genomic_DNA"/>
</dbReference>
<evidence type="ECO:0000256" key="2">
    <source>
        <dbReference type="ARBA" id="ARBA00022737"/>
    </source>
</evidence>
<gene>
    <name evidence="3" type="ORF">GBAR_LOCUS13235</name>
</gene>
<dbReference type="InterPro" id="IPR032675">
    <property type="entry name" value="LRR_dom_sf"/>
</dbReference>
<proteinExistence type="predicted"/>
<dbReference type="InterPro" id="IPR025875">
    <property type="entry name" value="Leu-rich_rpt_4"/>
</dbReference>
<dbReference type="SMART" id="SM00365">
    <property type="entry name" value="LRR_SD22"/>
    <property type="match status" value="3"/>
</dbReference>
<dbReference type="InterPro" id="IPR001611">
    <property type="entry name" value="Leu-rich_rpt"/>
</dbReference>
<protein>
    <submittedName>
        <fullName evidence="3">Leucine-rich repeat-containing protein 49</fullName>
    </submittedName>
</protein>
<keyword evidence="1" id="KW-0433">Leucine-rich repeat</keyword>
<dbReference type="SUPFAM" id="SSF52058">
    <property type="entry name" value="L domain-like"/>
    <property type="match status" value="1"/>
</dbReference>
<keyword evidence="2" id="KW-0677">Repeat</keyword>
<feature type="non-terminal residue" evidence="3">
    <location>
        <position position="157"/>
    </location>
</feature>
<dbReference type="PROSITE" id="PS51450">
    <property type="entry name" value="LRR"/>
    <property type="match status" value="3"/>
</dbReference>
<dbReference type="Pfam" id="PF12799">
    <property type="entry name" value="LRR_4"/>
    <property type="match status" value="1"/>
</dbReference>
<accession>A0AA35S418</accession>
<sequence>PAAVSNKKRLSHTKRLSLSSDQSVLGLPEPTTSVLFAESPLHPGVPIVYRTPEEKSPNPDRLNLDRRHLSVCPILEGEEKLRLLNLQHNSITRLQHLNGLRQLVFLDLYDNFVREISGLEGLMSLRVLMLGKNRICKISGLRSPGETGCARPSWESG</sequence>
<evidence type="ECO:0000256" key="1">
    <source>
        <dbReference type="ARBA" id="ARBA00022614"/>
    </source>
</evidence>
<dbReference type="PANTHER" id="PTHR46652">
    <property type="entry name" value="LEUCINE-RICH REPEAT AND IQ DOMAIN-CONTAINING PROTEIN 1-RELATED"/>
    <property type="match status" value="1"/>
</dbReference>
<reference evidence="3" key="1">
    <citation type="submission" date="2023-03" db="EMBL/GenBank/DDBJ databases">
        <authorList>
            <person name="Steffen K."/>
            <person name="Cardenas P."/>
        </authorList>
    </citation>
    <scope>NUCLEOTIDE SEQUENCE</scope>
</reference>
<comment type="caution">
    <text evidence="3">The sequence shown here is derived from an EMBL/GenBank/DDBJ whole genome shotgun (WGS) entry which is preliminary data.</text>
</comment>
<evidence type="ECO:0000313" key="4">
    <source>
        <dbReference type="Proteomes" id="UP001174909"/>
    </source>
</evidence>
<keyword evidence="4" id="KW-1185">Reference proteome</keyword>